<comment type="caution">
    <text evidence="2">The sequence shown here is derived from an EMBL/GenBank/DDBJ whole genome shotgun (WGS) entry which is preliminary data.</text>
</comment>
<dbReference type="STRING" id="421531.IX38_06675"/>
<sequence length="170" mass="20168">MEFLPIATAEDYRIQEIYASYSCTFPEDERRDWKQFTALFSNPQVKVISVLHEAHSIGYLIIWELSSYVFVEHFEVFEAFRSQKLGSHITGYLFKNHPRIILEIEPGHLGDDAKRRYSFYQKNGFTLIDEMYIQPSYGEGKKPLDLWLLANYIPEDLKRVKDEIYDVVYH</sequence>
<dbReference type="Gene3D" id="3.40.630.30">
    <property type="match status" value="1"/>
</dbReference>
<reference evidence="2 3" key="1">
    <citation type="submission" date="2014-07" db="EMBL/GenBank/DDBJ databases">
        <title>Genome of Chryseobacterium luteum DSM 18605.</title>
        <authorList>
            <person name="Stropko S.J."/>
            <person name="Pipes S.E."/>
            <person name="Newman J.D."/>
        </authorList>
    </citation>
    <scope>NUCLEOTIDE SEQUENCE [LARGE SCALE GENOMIC DNA]</scope>
    <source>
        <strain evidence="2 3">DSM 18605</strain>
    </source>
</reference>
<dbReference type="eggNOG" id="COG0456">
    <property type="taxonomic scope" value="Bacteria"/>
</dbReference>
<evidence type="ECO:0000259" key="1">
    <source>
        <dbReference type="PROSITE" id="PS51186"/>
    </source>
</evidence>
<evidence type="ECO:0000313" key="3">
    <source>
        <dbReference type="Proteomes" id="UP000028703"/>
    </source>
</evidence>
<feature type="domain" description="N-acetyltransferase" evidence="1">
    <location>
        <begin position="1"/>
        <end position="145"/>
    </location>
</feature>
<evidence type="ECO:0000313" key="2">
    <source>
        <dbReference type="EMBL" id="KFF08443.1"/>
    </source>
</evidence>
<dbReference type="InterPro" id="IPR000182">
    <property type="entry name" value="GNAT_dom"/>
</dbReference>
<protein>
    <recommendedName>
        <fullName evidence="1">N-acetyltransferase domain-containing protein</fullName>
    </recommendedName>
</protein>
<dbReference type="Proteomes" id="UP000028703">
    <property type="component" value="Unassembled WGS sequence"/>
</dbReference>
<name>A0A085ZVH9_9FLAO</name>
<accession>A0A085ZVH9</accession>
<organism evidence="2 3">
    <name type="scientific">Chryseobacterium luteum</name>
    <dbReference type="NCBI Taxonomy" id="421531"/>
    <lineage>
        <taxon>Bacteria</taxon>
        <taxon>Pseudomonadati</taxon>
        <taxon>Bacteroidota</taxon>
        <taxon>Flavobacteriia</taxon>
        <taxon>Flavobacteriales</taxon>
        <taxon>Weeksellaceae</taxon>
        <taxon>Chryseobacterium group</taxon>
        <taxon>Chryseobacterium</taxon>
    </lineage>
</organism>
<dbReference type="EMBL" id="JPRO01000003">
    <property type="protein sequence ID" value="KFF08443.1"/>
    <property type="molecule type" value="Genomic_DNA"/>
</dbReference>
<dbReference type="OrthoDB" id="9127144at2"/>
<dbReference type="InterPro" id="IPR016181">
    <property type="entry name" value="Acyl_CoA_acyltransferase"/>
</dbReference>
<dbReference type="GO" id="GO:0016747">
    <property type="term" value="F:acyltransferase activity, transferring groups other than amino-acyl groups"/>
    <property type="evidence" value="ECO:0007669"/>
    <property type="project" value="InterPro"/>
</dbReference>
<dbReference type="SUPFAM" id="SSF55729">
    <property type="entry name" value="Acyl-CoA N-acyltransferases (Nat)"/>
    <property type="match status" value="1"/>
</dbReference>
<dbReference type="RefSeq" id="WP_034702975.1">
    <property type="nucleotide sequence ID" value="NZ_JPRO01000003.1"/>
</dbReference>
<proteinExistence type="predicted"/>
<dbReference type="AlphaFoldDB" id="A0A085ZVH9"/>
<gene>
    <name evidence="2" type="ORF">IX38_06675</name>
</gene>
<dbReference type="PROSITE" id="PS51186">
    <property type="entry name" value="GNAT"/>
    <property type="match status" value="1"/>
</dbReference>
<keyword evidence="3" id="KW-1185">Reference proteome</keyword>